<reference evidence="4 6" key="4">
    <citation type="journal article" date="2016" name="Genome Announc.">
        <title>Draft Genome Sequence of Oceanobacillus picturae Heshi-B3, Isolated from Fermented Rice Bran in a Traditional Japanese Seafood Dish.</title>
        <authorList>
            <person name="Akuzawa S."/>
            <person name="Nagaoka J."/>
            <person name="Kanekatsu M."/>
            <person name="Kanesaki Y."/>
            <person name="Suzuki T."/>
        </authorList>
    </citation>
    <scope>NUCLEOTIDE SEQUENCE [LARGE SCALE GENOMIC DNA]</scope>
    <source>
        <strain evidence="4 6">Heshi-B3</strain>
    </source>
</reference>
<dbReference type="Proteomes" id="UP000028863">
    <property type="component" value="Unassembled WGS sequence"/>
</dbReference>
<keyword evidence="1" id="KW-0812">Transmembrane</keyword>
<dbReference type="InterPro" id="IPR051922">
    <property type="entry name" value="Bact_Sporulation_Assoc"/>
</dbReference>
<reference evidence="3 5" key="1">
    <citation type="submission" date="2014-03" db="EMBL/GenBank/DDBJ databases">
        <title>Draft genome sequencing of Oceanobacillus picturae strain S1 isolated from human gut.</title>
        <authorList>
            <person name="Croce O."/>
            <person name="Lagier J.C."/>
            <person name="Raoult D."/>
        </authorList>
    </citation>
    <scope>NUCLEOTIDE SEQUENCE [LARGE SCALE GENOMIC DNA]</scope>
    <source>
        <strain evidence="3 5">S1</strain>
    </source>
</reference>
<accession>W9AR02</accession>
<dbReference type="PANTHER" id="PTHR30032:SF4">
    <property type="entry name" value="AMIDASE ENHANCER"/>
    <property type="match status" value="1"/>
</dbReference>
<evidence type="ECO:0000313" key="6">
    <source>
        <dbReference type="Proteomes" id="UP000052946"/>
    </source>
</evidence>
<dbReference type="OrthoDB" id="9794671at2"/>
<keyword evidence="1" id="KW-1133">Transmembrane helix</keyword>
<evidence type="ECO:0000313" key="3">
    <source>
        <dbReference type="EMBL" id="CDO05041.1"/>
    </source>
</evidence>
<dbReference type="GO" id="GO:0030435">
    <property type="term" value="P:sporulation resulting in formation of a cellular spore"/>
    <property type="evidence" value="ECO:0007669"/>
    <property type="project" value="InterPro"/>
</dbReference>
<dbReference type="EMBL" id="CCAX010000004">
    <property type="protein sequence ID" value="CDO05041.1"/>
    <property type="molecule type" value="Genomic_DNA"/>
</dbReference>
<gene>
    <name evidence="3" type="ORF">BN988_03622</name>
    <name evidence="4" type="ORF">OPHB3_0761</name>
</gene>
<dbReference type="AlphaFoldDB" id="W9AR02"/>
<dbReference type="RefSeq" id="WP_051558100.1">
    <property type="nucleotide sequence ID" value="NZ_BBXV01000011.1"/>
</dbReference>
<comment type="caution">
    <text evidence="3">The sequence shown here is derived from an EMBL/GenBank/DDBJ whole genome shotgun (WGS) entry which is preliminary data.</text>
</comment>
<dbReference type="GO" id="GO:0030288">
    <property type="term" value="C:outer membrane-bounded periplasmic space"/>
    <property type="evidence" value="ECO:0007669"/>
    <property type="project" value="TreeGrafter"/>
</dbReference>
<dbReference type="Pfam" id="PF08486">
    <property type="entry name" value="SpoIID"/>
    <property type="match status" value="1"/>
</dbReference>
<dbReference type="NCBIfam" id="TIGR02870">
    <property type="entry name" value="spore_II_D"/>
    <property type="match status" value="1"/>
</dbReference>
<feature type="transmembrane region" description="Helical" evidence="1">
    <location>
        <begin position="67"/>
        <end position="89"/>
    </location>
</feature>
<dbReference type="NCBIfam" id="TIGR02669">
    <property type="entry name" value="SpoIID_LytB"/>
    <property type="match status" value="1"/>
</dbReference>
<reference evidence="6" key="3">
    <citation type="submission" date="2015-07" db="EMBL/GenBank/DDBJ databases">
        <title>Draft Genome Sequence of Oceanobacillus picturae Heshi-B3 that Was Isolated from Fermented Rice Bran with Aging Salted Mackerel, Which Was Named Heshiko as Traditional Fermented Seafood in Japan.</title>
        <authorList>
            <person name="Akuzawa S."/>
            <person name="Nakagawa J."/>
            <person name="Kanekatsu T."/>
            <person name="Kanesaki Y."/>
            <person name="Suzuki T."/>
        </authorList>
    </citation>
    <scope>NUCLEOTIDE SEQUENCE [LARGE SCALE GENOMIC DNA]</scope>
    <source>
        <strain evidence="6">Heshi-B3</strain>
    </source>
</reference>
<evidence type="ECO:0000313" key="5">
    <source>
        <dbReference type="Proteomes" id="UP000028863"/>
    </source>
</evidence>
<keyword evidence="5" id="KW-1185">Reference proteome</keyword>
<name>W9AR02_9BACI</name>
<sequence>MKKGHYKIGKTNKLKKKTIQERINAKQKTSITMKAPKKELNKINLLLKSKKNHFLGKQPKKWKLPTAILLTSLFCLILLIPTVIVVMFGDATGNETTSQEKKAEESVELESSPFSVAVMRSNLEKVDNVPLETYVAGVVASEMPVEFEMEALKAQALAARTYIVNYKLHGDITEEADVTDTVQHQVYKDEAELQKQFGDEYQEKMNKIKEAVNATKGEVLTYKKELITPAFFSTSNGYTENSEDYWKDELPYLRSVESHWDENTPKFLDQQTYSIDQVEQALATKLPSDKALSIEITRTDGQRVQELTINGDAFSGREVREKLELRSSDFTIEQKDDHLIFTTKGYGHGIGMSQYGANGMAEEGKTYKDIVNHYYKDVEISTVTDTAPALVVK</sequence>
<dbReference type="InterPro" id="IPR013693">
    <property type="entry name" value="SpoIID/LytB_N"/>
</dbReference>
<feature type="domain" description="Sporulation stage II protein D amidase enhancer LytB N-terminal" evidence="2">
    <location>
        <begin position="121"/>
        <end position="222"/>
    </location>
</feature>
<dbReference type="STRING" id="171693.BN988_03622"/>
<reference evidence="3 5" key="2">
    <citation type="submission" date="2014-03" db="EMBL/GenBank/DDBJ databases">
        <authorList>
            <person name="Urmite Genomes U."/>
        </authorList>
    </citation>
    <scope>NUCLEOTIDE SEQUENCE [LARGE SCALE GENOMIC DNA]</scope>
    <source>
        <strain evidence="3 5">S1</strain>
    </source>
</reference>
<evidence type="ECO:0000256" key="1">
    <source>
        <dbReference type="SAM" id="Phobius"/>
    </source>
</evidence>
<proteinExistence type="predicted"/>
<protein>
    <submittedName>
        <fullName evidence="4">Stage II sporulation protein D</fullName>
    </submittedName>
</protein>
<dbReference type="InterPro" id="IPR014225">
    <property type="entry name" value="Spore_II_D_firmicutes"/>
</dbReference>
<organism evidence="3 5">
    <name type="scientific">Oceanobacillus picturae</name>
    <dbReference type="NCBI Taxonomy" id="171693"/>
    <lineage>
        <taxon>Bacteria</taxon>
        <taxon>Bacillati</taxon>
        <taxon>Bacillota</taxon>
        <taxon>Bacilli</taxon>
        <taxon>Bacillales</taxon>
        <taxon>Bacillaceae</taxon>
        <taxon>Oceanobacillus</taxon>
    </lineage>
</organism>
<dbReference type="EMBL" id="BBXV01000011">
    <property type="protein sequence ID" value="GAQ16837.1"/>
    <property type="molecule type" value="Genomic_DNA"/>
</dbReference>
<evidence type="ECO:0000313" key="4">
    <source>
        <dbReference type="EMBL" id="GAQ16837.1"/>
    </source>
</evidence>
<evidence type="ECO:0000259" key="2">
    <source>
        <dbReference type="Pfam" id="PF08486"/>
    </source>
</evidence>
<dbReference type="eggNOG" id="COG2385">
    <property type="taxonomic scope" value="Bacteria"/>
</dbReference>
<dbReference type="InterPro" id="IPR013486">
    <property type="entry name" value="SpoIID/LytB"/>
</dbReference>
<dbReference type="Proteomes" id="UP000052946">
    <property type="component" value="Unassembled WGS sequence"/>
</dbReference>
<keyword evidence="1" id="KW-0472">Membrane</keyword>
<dbReference type="PANTHER" id="PTHR30032">
    <property type="entry name" value="N-ACETYLMURAMOYL-L-ALANINE AMIDASE-RELATED"/>
    <property type="match status" value="1"/>
</dbReference>